<comment type="caution">
    <text evidence="1">The sequence shown here is derived from an EMBL/GenBank/DDBJ whole genome shotgun (WGS) entry which is preliminary data.</text>
</comment>
<gene>
    <name evidence="1" type="ORF">HW115_17885</name>
</gene>
<sequence>MPTEDACQCSVDTEGFTIDLMWDDFELRTWQYDQVKDTLGKTDKRLLNWIGSIDQSGYTREKCLYELITAYEQGDENRILLRLSDWVSQVRDIARDWVIENFHQLPLESIYSNQRLILYLFRKERLQSDQGVAAIRRDLKKRIRLLKHSQYFEFSPMFRRFLFSLSGNTGGKLRRWVLDDPEPFNRLQLLNNVEIPCLTDDEQGRLASDQSIFVRRRYFYSLVSAGIRPTQGQLGSLAMDRNQSLRLFGQYYLNKFYQADAYSIYKTQDGEVFYFIADYARSEDADHFIEGVRTGSKLTKLNCLRALASCAEERVGELDIRSLLTENRRLRAVIVPLLPRMMSVDQFVELREVFESSSPYGKISFLRILEKQSFWAFVDVGLTELLNDKSEVVRNFIVQSVLGKSAIYESLSASRRQSIQQKIQALRHEDSNNNTRLMDLIEFSMEGE</sequence>
<organism evidence="1 2">
    <name type="scientific">Oceaniferula marina</name>
    <dbReference type="NCBI Taxonomy" id="2748318"/>
    <lineage>
        <taxon>Bacteria</taxon>
        <taxon>Pseudomonadati</taxon>
        <taxon>Verrucomicrobiota</taxon>
        <taxon>Verrucomicrobiia</taxon>
        <taxon>Verrucomicrobiales</taxon>
        <taxon>Verrucomicrobiaceae</taxon>
        <taxon>Oceaniferula</taxon>
    </lineage>
</organism>
<dbReference type="RefSeq" id="WP_178934636.1">
    <property type="nucleotide sequence ID" value="NZ_JACBAZ010000013.1"/>
</dbReference>
<accession>A0A851GJ06</accession>
<name>A0A851GJ06_9BACT</name>
<dbReference type="Proteomes" id="UP000557872">
    <property type="component" value="Unassembled WGS sequence"/>
</dbReference>
<protein>
    <submittedName>
        <fullName evidence="1">Uncharacterized protein</fullName>
    </submittedName>
</protein>
<reference evidence="1 2" key="1">
    <citation type="submission" date="2020-07" db="EMBL/GenBank/DDBJ databases">
        <title>Roseicoccus Jingziensis gen. nov., sp. nov., isolated from coastal seawater.</title>
        <authorList>
            <person name="Feng X."/>
        </authorList>
    </citation>
    <scope>NUCLEOTIDE SEQUENCE [LARGE SCALE GENOMIC DNA]</scope>
    <source>
        <strain evidence="1 2">N1E253</strain>
    </source>
</reference>
<keyword evidence="2" id="KW-1185">Reference proteome</keyword>
<evidence type="ECO:0000313" key="1">
    <source>
        <dbReference type="EMBL" id="NWK57493.1"/>
    </source>
</evidence>
<proteinExistence type="predicted"/>
<evidence type="ECO:0000313" key="2">
    <source>
        <dbReference type="Proteomes" id="UP000557872"/>
    </source>
</evidence>
<dbReference type="AlphaFoldDB" id="A0A851GJ06"/>
<dbReference type="EMBL" id="JACBAZ010000013">
    <property type="protein sequence ID" value="NWK57493.1"/>
    <property type="molecule type" value="Genomic_DNA"/>
</dbReference>